<dbReference type="PANTHER" id="PTHR38011">
    <property type="entry name" value="DIHYDROFOLATE REDUCTASE FAMILY PROTEIN (AFU_ORTHOLOGUE AFUA_8G06820)"/>
    <property type="match status" value="1"/>
</dbReference>
<dbReference type="InterPro" id="IPR002734">
    <property type="entry name" value="RibDG_C"/>
</dbReference>
<reference evidence="2 3" key="1">
    <citation type="submission" date="2018-11" db="EMBL/GenBank/DDBJ databases">
        <title>Tabrizicola sp. isolated from sediment of alpine lake.</title>
        <authorList>
            <person name="Liu Z."/>
        </authorList>
    </citation>
    <scope>NUCLEOTIDE SEQUENCE [LARGE SCALE GENOMIC DNA]</scope>
    <source>
        <strain evidence="2 3">DRYC-M-16</strain>
    </source>
</reference>
<accession>A0ABY2KPG6</accession>
<dbReference type="SUPFAM" id="SSF53597">
    <property type="entry name" value="Dihydrofolate reductase-like"/>
    <property type="match status" value="1"/>
</dbReference>
<keyword evidence="3" id="KW-1185">Reference proteome</keyword>
<dbReference type="InterPro" id="IPR024072">
    <property type="entry name" value="DHFR-like_dom_sf"/>
</dbReference>
<dbReference type="PANTHER" id="PTHR38011:SF11">
    <property type="entry name" value="2,5-DIAMINO-6-RIBOSYLAMINO-4(3H)-PYRIMIDINONE 5'-PHOSPHATE REDUCTASE"/>
    <property type="match status" value="1"/>
</dbReference>
<evidence type="ECO:0000313" key="2">
    <source>
        <dbReference type="EMBL" id="TGD44581.1"/>
    </source>
</evidence>
<organism evidence="2 3">
    <name type="scientific">Pseudotabrizicola sediminis</name>
    <dbReference type="NCBI Taxonomy" id="2486418"/>
    <lineage>
        <taxon>Bacteria</taxon>
        <taxon>Pseudomonadati</taxon>
        <taxon>Pseudomonadota</taxon>
        <taxon>Alphaproteobacteria</taxon>
        <taxon>Rhodobacterales</taxon>
        <taxon>Paracoccaceae</taxon>
        <taxon>Pseudotabrizicola</taxon>
    </lineage>
</organism>
<dbReference type="Proteomes" id="UP000297741">
    <property type="component" value="Unassembled WGS sequence"/>
</dbReference>
<evidence type="ECO:0000313" key="3">
    <source>
        <dbReference type="Proteomes" id="UP000297741"/>
    </source>
</evidence>
<gene>
    <name evidence="2" type="ORF">EEB11_03070</name>
</gene>
<dbReference type="Gene3D" id="3.40.430.10">
    <property type="entry name" value="Dihydrofolate Reductase, subunit A"/>
    <property type="match status" value="1"/>
</dbReference>
<proteinExistence type="predicted"/>
<comment type="caution">
    <text evidence="2">The sequence shown here is derived from an EMBL/GenBank/DDBJ whole genome shotgun (WGS) entry which is preliminary data.</text>
</comment>
<name>A0ABY2KPG6_9RHOB</name>
<protein>
    <submittedName>
        <fullName evidence="2">Dihydrofolate reductase</fullName>
    </submittedName>
</protein>
<dbReference type="Pfam" id="PF01872">
    <property type="entry name" value="RibD_C"/>
    <property type="match status" value="1"/>
</dbReference>
<dbReference type="EMBL" id="RPEM01000002">
    <property type="protein sequence ID" value="TGD44581.1"/>
    <property type="molecule type" value="Genomic_DNA"/>
</dbReference>
<dbReference type="InterPro" id="IPR050765">
    <property type="entry name" value="Riboflavin_Biosynth_HTPR"/>
</dbReference>
<dbReference type="RefSeq" id="WP_135428956.1">
    <property type="nucleotide sequence ID" value="NZ_RPEM01000002.1"/>
</dbReference>
<feature type="domain" description="Bacterial bifunctional deaminase-reductase C-terminal" evidence="1">
    <location>
        <begin position="6"/>
        <end position="170"/>
    </location>
</feature>
<evidence type="ECO:0000259" key="1">
    <source>
        <dbReference type="Pfam" id="PF01872"/>
    </source>
</evidence>
<sequence>MATGHVFMAMSLDGFVAREDFGLDWLMKQKTEGEDHGNDAFMASVDGIVMGSGSFRTVLTFDAWPYEKPVIVLSSTMTSDDVPENLRGKVTLSALAPRDLMHALSNQGWRRVYIDGGKIIQSFMREGLIADMTVTVVPILIGQGKRMFGPLDADIDLHLIKSKSFASGLITSRYVVA</sequence>